<dbReference type="EMBL" id="KV441417">
    <property type="protein sequence ID" value="OAF54636.1"/>
    <property type="molecule type" value="Genomic_DNA"/>
</dbReference>
<evidence type="ECO:0008006" key="2">
    <source>
        <dbReference type="Google" id="ProtNLM"/>
    </source>
</evidence>
<sequence>MNEWKERVLDATDETAAFVACSRPGRETKVVDWLEGSFNFCLKITFNDSGPDAIVANEVQIIKLLREQTTIPVPRLISWGFTEKDPQQFGPFIISDFVEGVHLSFTQKMASPISLTKDEFRLLTWSRPELTRMTIQPQSLQRLCPLDNGLFQPRADYKANNATSFSNIGDLDALPLEIIHSIFSILDLTCEV</sequence>
<organism evidence="1">
    <name type="scientific">Pseudogymnoascus destructans</name>
    <dbReference type="NCBI Taxonomy" id="655981"/>
    <lineage>
        <taxon>Eukaryota</taxon>
        <taxon>Fungi</taxon>
        <taxon>Dikarya</taxon>
        <taxon>Ascomycota</taxon>
        <taxon>Pezizomycotina</taxon>
        <taxon>Leotiomycetes</taxon>
        <taxon>Thelebolales</taxon>
        <taxon>Thelebolaceae</taxon>
        <taxon>Pseudogymnoascus</taxon>
    </lineage>
</organism>
<name>A0A176ZXH9_9PEZI</name>
<reference evidence="1" key="1">
    <citation type="submission" date="2016-03" db="EMBL/GenBank/DDBJ databases">
        <title>Updated assembly of Pseudogymnoascus destructans, the fungus causing white-nose syndrome of bats.</title>
        <authorList>
            <person name="Palmer J.M."/>
            <person name="Drees K.P."/>
            <person name="Foster J.T."/>
            <person name="Lindner D.L."/>
        </authorList>
    </citation>
    <scope>NUCLEOTIDE SEQUENCE [LARGE SCALE GENOMIC DNA]</scope>
    <source>
        <strain evidence="1">20631-21</strain>
    </source>
</reference>
<dbReference type="Proteomes" id="UP000077154">
    <property type="component" value="Unassembled WGS sequence"/>
</dbReference>
<proteinExistence type="predicted"/>
<dbReference type="GeneID" id="36291841"/>
<evidence type="ECO:0000313" key="1">
    <source>
        <dbReference type="EMBL" id="OAF54636.1"/>
    </source>
</evidence>
<dbReference type="OrthoDB" id="5412996at2759"/>
<dbReference type="RefSeq" id="XP_024319940.1">
    <property type="nucleotide sequence ID" value="XM_024472345.1"/>
</dbReference>
<dbReference type="InterPro" id="IPR011009">
    <property type="entry name" value="Kinase-like_dom_sf"/>
</dbReference>
<gene>
    <name evidence="1" type="ORF">VC83_08802</name>
</gene>
<dbReference type="AlphaFoldDB" id="A0A176ZXH9"/>
<protein>
    <recommendedName>
        <fullName evidence="2">Aminoglycoside phosphotransferase domain-containing protein</fullName>
    </recommendedName>
</protein>
<accession>A0A176ZXH9</accession>
<dbReference type="SUPFAM" id="SSF56112">
    <property type="entry name" value="Protein kinase-like (PK-like)"/>
    <property type="match status" value="1"/>
</dbReference>